<dbReference type="Pfam" id="PF10006">
    <property type="entry name" value="DUF2249"/>
    <property type="match status" value="1"/>
</dbReference>
<dbReference type="EMBL" id="JACYFU010000006">
    <property type="protein sequence ID" value="MBD8067227.1"/>
    <property type="molecule type" value="Genomic_DNA"/>
</dbReference>
<dbReference type="AlphaFoldDB" id="A0A927FXS2"/>
<feature type="domain" description="DUF2249" evidence="1">
    <location>
        <begin position="8"/>
        <end position="75"/>
    </location>
</feature>
<gene>
    <name evidence="2" type="ORF">IC608_17295</name>
</gene>
<dbReference type="InterPro" id="IPR018720">
    <property type="entry name" value="DUF2249"/>
</dbReference>
<evidence type="ECO:0000259" key="1">
    <source>
        <dbReference type="Pfam" id="PF10006"/>
    </source>
</evidence>
<proteinExistence type="predicted"/>
<organism evidence="2 3">
    <name type="scientific">Devosia oryzisoli</name>
    <dbReference type="NCBI Taxonomy" id="2774138"/>
    <lineage>
        <taxon>Bacteria</taxon>
        <taxon>Pseudomonadati</taxon>
        <taxon>Pseudomonadota</taxon>
        <taxon>Alphaproteobacteria</taxon>
        <taxon>Hyphomicrobiales</taxon>
        <taxon>Devosiaceae</taxon>
        <taxon>Devosia</taxon>
    </lineage>
</organism>
<name>A0A927FXS2_9HYPH</name>
<dbReference type="RefSeq" id="WP_191778111.1">
    <property type="nucleotide sequence ID" value="NZ_JACYFU010000006.1"/>
</dbReference>
<reference evidence="2" key="1">
    <citation type="submission" date="2020-09" db="EMBL/GenBank/DDBJ databases">
        <title>Genome seq and assembly of Devosia sp.</title>
        <authorList>
            <person name="Chhetri G."/>
        </authorList>
    </citation>
    <scope>NUCLEOTIDE SEQUENCE</scope>
    <source>
        <strain evidence="2">PTR5</strain>
    </source>
</reference>
<sequence length="164" mass="17823">MSEVDRVEIDVRPMLAAGGEPFGAIMAAVRTLTPGQGLVLVAPFKPAPLLKVMDEKGFTADVVQSGPEEWRVTFTPRSLRQPDPADPLDWPEPARYLDLKEETDEALAGIVLEELAAMASGEVLYVAFRGPVDLVAAPVRTAGHRPYGIEQGEGVQMMILRSRQ</sequence>
<accession>A0A927FXS2</accession>
<evidence type="ECO:0000313" key="3">
    <source>
        <dbReference type="Proteomes" id="UP000654108"/>
    </source>
</evidence>
<keyword evidence="3" id="KW-1185">Reference proteome</keyword>
<comment type="caution">
    <text evidence="2">The sequence shown here is derived from an EMBL/GenBank/DDBJ whole genome shotgun (WGS) entry which is preliminary data.</text>
</comment>
<evidence type="ECO:0000313" key="2">
    <source>
        <dbReference type="EMBL" id="MBD8067227.1"/>
    </source>
</evidence>
<protein>
    <submittedName>
        <fullName evidence="2">DUF2249 domain-containing protein</fullName>
    </submittedName>
</protein>
<dbReference type="Proteomes" id="UP000654108">
    <property type="component" value="Unassembled WGS sequence"/>
</dbReference>